<feature type="compositionally biased region" description="Basic and acidic residues" evidence="1">
    <location>
        <begin position="90"/>
        <end position="100"/>
    </location>
</feature>
<name>A0A0N5AW69_9BILA</name>
<keyword evidence="2" id="KW-1185">Reference proteome</keyword>
<reference evidence="3" key="1">
    <citation type="submission" date="2017-02" db="UniProtKB">
        <authorList>
            <consortium name="WormBaseParasite"/>
        </authorList>
    </citation>
    <scope>IDENTIFICATION</scope>
</reference>
<protein>
    <submittedName>
        <fullName evidence="3">DNA-directed RNA polymerase</fullName>
    </submittedName>
</protein>
<evidence type="ECO:0000256" key="1">
    <source>
        <dbReference type="SAM" id="MobiDB-lite"/>
    </source>
</evidence>
<dbReference type="AlphaFoldDB" id="A0A0N5AW69"/>
<organism evidence="2 3">
    <name type="scientific">Syphacia muris</name>
    <dbReference type="NCBI Taxonomy" id="451379"/>
    <lineage>
        <taxon>Eukaryota</taxon>
        <taxon>Metazoa</taxon>
        <taxon>Ecdysozoa</taxon>
        <taxon>Nematoda</taxon>
        <taxon>Chromadorea</taxon>
        <taxon>Rhabditida</taxon>
        <taxon>Spirurina</taxon>
        <taxon>Oxyuridomorpha</taxon>
        <taxon>Oxyuroidea</taxon>
        <taxon>Oxyuridae</taxon>
        <taxon>Syphacia</taxon>
    </lineage>
</organism>
<evidence type="ECO:0000313" key="3">
    <source>
        <dbReference type="WBParaSite" id="SMUV_0000915801-mRNA-1"/>
    </source>
</evidence>
<dbReference type="WBParaSite" id="SMUV_0000915801-mRNA-1">
    <property type="protein sequence ID" value="SMUV_0000915801-mRNA-1"/>
    <property type="gene ID" value="SMUV_0000915801"/>
</dbReference>
<proteinExistence type="predicted"/>
<evidence type="ECO:0000313" key="2">
    <source>
        <dbReference type="Proteomes" id="UP000046393"/>
    </source>
</evidence>
<feature type="region of interest" description="Disordered" evidence="1">
    <location>
        <begin position="90"/>
        <end position="121"/>
    </location>
</feature>
<sequence>MSGLGGFLLELIFPRRRSPWGEDFKNLFLEKSDYFKMSGCLRLGMAPALAKLKGHMLEAISLLEEGNEPNLKDEFPKYVSRLELRDLTQRLQGDDQKKEDEIDADMAQSSKGESRKRRGVHHISVKAQNGSEFITSSIPWNLGIKLVRYPRKIRWKGD</sequence>
<accession>A0A0N5AW69</accession>
<dbReference type="Proteomes" id="UP000046393">
    <property type="component" value="Unplaced"/>
</dbReference>